<accession>A0A1G9RZL6</accession>
<protein>
    <submittedName>
        <fullName evidence="4">Nitrogenase molybdenum-iron protein alpha chain</fullName>
    </submittedName>
</protein>
<evidence type="ECO:0000259" key="3">
    <source>
        <dbReference type="Pfam" id="PF00148"/>
    </source>
</evidence>
<dbReference type="Pfam" id="PF00148">
    <property type="entry name" value="Oxidored_nitro"/>
    <property type="match status" value="1"/>
</dbReference>
<dbReference type="SUPFAM" id="SSF53807">
    <property type="entry name" value="Helical backbone' metal receptor"/>
    <property type="match status" value="1"/>
</dbReference>
<reference evidence="4 5" key="1">
    <citation type="submission" date="2016-10" db="EMBL/GenBank/DDBJ databases">
        <authorList>
            <person name="de Groot N.N."/>
        </authorList>
    </citation>
    <scope>NUCLEOTIDE SEQUENCE [LARGE SCALE GENOMIC DNA]</scope>
    <source>
        <strain evidence="4 5">DSM 1736</strain>
    </source>
</reference>
<name>A0A1G9RZL6_9FIRM</name>
<dbReference type="RefSeq" id="WP_092071632.1">
    <property type="nucleotide sequence ID" value="NZ_FNHB01000003.1"/>
</dbReference>
<dbReference type="OrthoDB" id="9767044at2"/>
<evidence type="ECO:0000313" key="4">
    <source>
        <dbReference type="EMBL" id="SDM28622.1"/>
    </source>
</evidence>
<dbReference type="InterPro" id="IPR000510">
    <property type="entry name" value="Nase/OxRdtase_comp1"/>
</dbReference>
<organism evidence="4 5">
    <name type="scientific">Dendrosporobacter quercicolus</name>
    <dbReference type="NCBI Taxonomy" id="146817"/>
    <lineage>
        <taxon>Bacteria</taxon>
        <taxon>Bacillati</taxon>
        <taxon>Bacillota</taxon>
        <taxon>Negativicutes</taxon>
        <taxon>Selenomonadales</taxon>
        <taxon>Sporomusaceae</taxon>
        <taxon>Dendrosporobacter</taxon>
    </lineage>
</organism>
<sequence>MSINFNHSEAAIRENRLGSVTGYQGTIKGLVAQVSACTLKNKERCFSQASACSSGCAQSYLSRIVDAVMVVHAPVGCAADSVYSNTQNKWGEKVRSWKHRNISVVNTNMVEEDTVFGAVNKLRETIREAYRRFHPNAIFVTTSCVSGIIGEDIQSVLDELQEELPIPLAPVFCEGFKSKIWASGFDAAFHAILTKIVKPPEQKTNKINMINFSGSARNQIVETLARFDLEPVFVAPYSTIDQLSRMSEAAATISICGTLGSYIGNGLEQKFGVPYVKTLQPHGIAGMDSWLRGLGAAVGKERAVEEYITEQKALIADELAEIKAKLTGYRAVVGMGPSFGHNYIRTLQELGIEVVWGATWHFDPQYDNGEAPASIENLAQAERDIPMSVGDQQNYELLNLLNRLKPDLYVARHGGSTVWATKLGIPSVMVVDEYSAFGYQGLIDFGHRLNDAVTNRSLARNLAKRIKLPYTDWWMQQNTFAFLAEEVV</sequence>
<dbReference type="PANTHER" id="PTHR42956">
    <property type="entry name" value="NITROGENASE IRON-MOLYBDENUM COFACTOR BIOSYNTHESIS PROTEIN NIFE"/>
    <property type="match status" value="1"/>
</dbReference>
<proteinExistence type="inferred from homology"/>
<dbReference type="EMBL" id="FNHB01000003">
    <property type="protein sequence ID" value="SDM28622.1"/>
    <property type="molecule type" value="Genomic_DNA"/>
</dbReference>
<dbReference type="Gene3D" id="3.40.50.1980">
    <property type="entry name" value="Nitrogenase molybdenum iron protein domain"/>
    <property type="match status" value="3"/>
</dbReference>
<dbReference type="InterPro" id="IPR049939">
    <property type="entry name" value="NifE-like"/>
</dbReference>
<keyword evidence="1 2" id="KW-0535">Nitrogen fixation</keyword>
<dbReference type="PROSITE" id="PS00699">
    <property type="entry name" value="NITROGENASE_1_1"/>
    <property type="match status" value="1"/>
</dbReference>
<dbReference type="PANTHER" id="PTHR42956:SF1">
    <property type="entry name" value="NITROGENASE IRON-MOLYBDENUM COFACTOR BIOSYNTHESIS PROTEIN NIFE"/>
    <property type="match status" value="1"/>
</dbReference>
<evidence type="ECO:0000256" key="2">
    <source>
        <dbReference type="RuleBase" id="RU004021"/>
    </source>
</evidence>
<evidence type="ECO:0000256" key="1">
    <source>
        <dbReference type="ARBA" id="ARBA00023231"/>
    </source>
</evidence>
<dbReference type="STRING" id="146817.SAMN04488502_103159"/>
<feature type="domain" description="Nitrogenase/oxidoreductase component 1" evidence="3">
    <location>
        <begin position="52"/>
        <end position="452"/>
    </location>
</feature>
<evidence type="ECO:0000313" key="5">
    <source>
        <dbReference type="Proteomes" id="UP000214880"/>
    </source>
</evidence>
<comment type="similarity">
    <text evidence="2">Belongs to the NifD/NifK/NifE/NifN family.</text>
</comment>
<dbReference type="GO" id="GO:0016163">
    <property type="term" value="F:nitrogenase activity"/>
    <property type="evidence" value="ECO:0007669"/>
    <property type="project" value="InterPro"/>
</dbReference>
<dbReference type="InterPro" id="IPR000318">
    <property type="entry name" value="Nase_comp1_CS"/>
</dbReference>
<dbReference type="Proteomes" id="UP000214880">
    <property type="component" value="Unassembled WGS sequence"/>
</dbReference>
<dbReference type="AlphaFoldDB" id="A0A1G9RZL6"/>
<keyword evidence="5" id="KW-1185">Reference proteome</keyword>
<gene>
    <name evidence="4" type="ORF">SAMN04488502_103159</name>
</gene>